<dbReference type="PANTHER" id="PTHR46482">
    <property type="entry name" value="5'-ADENYLYLSULFATE REDUCTASE 3, CHLOROPLASTIC"/>
    <property type="match status" value="1"/>
</dbReference>
<evidence type="ECO:0000256" key="8">
    <source>
        <dbReference type="ARBA" id="ARBA00024327"/>
    </source>
</evidence>
<dbReference type="InterPro" id="IPR011798">
    <property type="entry name" value="APS_reductase"/>
</dbReference>
<name>A0A932HYN1_UNCTE</name>
<keyword evidence="6 14" id="KW-0411">Iron-sulfur</keyword>
<dbReference type="NCBIfam" id="TIGR00434">
    <property type="entry name" value="cysH"/>
    <property type="match status" value="1"/>
</dbReference>
<keyword evidence="5 14" id="KW-0408">Iron</keyword>
<dbReference type="GO" id="GO:0046872">
    <property type="term" value="F:metal ion binding"/>
    <property type="evidence" value="ECO:0007669"/>
    <property type="project" value="UniProtKB-KW"/>
</dbReference>
<feature type="domain" description="Phosphoadenosine phosphosulphate reductase" evidence="15">
    <location>
        <begin position="24"/>
        <end position="198"/>
    </location>
</feature>
<dbReference type="NCBIfam" id="NF002537">
    <property type="entry name" value="PRK02090.1"/>
    <property type="match status" value="1"/>
</dbReference>
<gene>
    <name evidence="14" type="primary">cysH</name>
    <name evidence="16" type="ORF">HYZ11_00870</name>
</gene>
<dbReference type="SUPFAM" id="SSF52402">
    <property type="entry name" value="Adenine nucleotide alpha hydrolases-like"/>
    <property type="match status" value="1"/>
</dbReference>
<evidence type="ECO:0000256" key="1">
    <source>
        <dbReference type="ARBA" id="ARBA00009732"/>
    </source>
</evidence>
<dbReference type="GO" id="GO:0019379">
    <property type="term" value="P:sulfate assimilation, phosphoadenylyl sulfate reduction by phosphoadenylyl-sulfate reductase (thioredoxin)"/>
    <property type="evidence" value="ECO:0007669"/>
    <property type="project" value="UniProtKB-UniRule"/>
</dbReference>
<dbReference type="NCBIfam" id="TIGR02055">
    <property type="entry name" value="APS_reductase"/>
    <property type="match status" value="1"/>
</dbReference>
<organism evidence="16 17">
    <name type="scientific">Tectimicrobiota bacterium</name>
    <dbReference type="NCBI Taxonomy" id="2528274"/>
    <lineage>
        <taxon>Bacteria</taxon>
        <taxon>Pseudomonadati</taxon>
        <taxon>Nitrospinota/Tectimicrobiota group</taxon>
        <taxon>Candidatus Tectimicrobiota</taxon>
    </lineage>
</organism>
<comment type="catalytic activity">
    <reaction evidence="13 14">
        <text>[thioredoxin]-disulfide + sulfite + AMP + 2 H(+) = adenosine 5'-phosphosulfate + [thioredoxin]-dithiol</text>
        <dbReference type="Rhea" id="RHEA:21976"/>
        <dbReference type="Rhea" id="RHEA-COMP:10698"/>
        <dbReference type="Rhea" id="RHEA-COMP:10700"/>
        <dbReference type="ChEBI" id="CHEBI:15378"/>
        <dbReference type="ChEBI" id="CHEBI:17359"/>
        <dbReference type="ChEBI" id="CHEBI:29950"/>
        <dbReference type="ChEBI" id="CHEBI:50058"/>
        <dbReference type="ChEBI" id="CHEBI:58243"/>
        <dbReference type="ChEBI" id="CHEBI:456215"/>
        <dbReference type="EC" id="1.8.4.10"/>
    </reaction>
</comment>
<dbReference type="GO" id="GO:0051539">
    <property type="term" value="F:4 iron, 4 sulfur cluster binding"/>
    <property type="evidence" value="ECO:0007669"/>
    <property type="project" value="UniProtKB-UniRule"/>
</dbReference>
<reference evidence="16" key="1">
    <citation type="submission" date="2020-07" db="EMBL/GenBank/DDBJ databases">
        <title>Huge and variable diversity of episymbiotic CPR bacteria and DPANN archaea in groundwater ecosystems.</title>
        <authorList>
            <person name="He C.Y."/>
            <person name="Keren R."/>
            <person name="Whittaker M."/>
            <person name="Farag I.F."/>
            <person name="Doudna J."/>
            <person name="Cate J.H.D."/>
            <person name="Banfield J.F."/>
        </authorList>
    </citation>
    <scope>NUCLEOTIDE SEQUENCE</scope>
    <source>
        <strain evidence="16">NC_groundwater_763_Ag_S-0.2um_68_21</strain>
    </source>
</reference>
<feature type="binding site" evidence="14">
    <location>
        <position position="195"/>
    </location>
    <ligand>
        <name>[4Fe-4S] cluster</name>
        <dbReference type="ChEBI" id="CHEBI:49883"/>
    </ligand>
</feature>
<evidence type="ECO:0000256" key="6">
    <source>
        <dbReference type="ARBA" id="ARBA00023014"/>
    </source>
</evidence>
<comment type="subcellular location">
    <subcellularLocation>
        <location evidence="14">Cytoplasm</location>
    </subcellularLocation>
</comment>
<dbReference type="InterPro" id="IPR004511">
    <property type="entry name" value="PAPS/APS_Rdtase"/>
</dbReference>
<comment type="function">
    <text evidence="7 14">Catalyzes the formation of sulfite from adenosine 5'-phosphosulfate (APS) using thioredoxin as an electron donor.</text>
</comment>
<dbReference type="Pfam" id="PF01507">
    <property type="entry name" value="PAPS_reduct"/>
    <property type="match status" value="1"/>
</dbReference>
<keyword evidence="2 14" id="KW-0963">Cytoplasm</keyword>
<dbReference type="GO" id="GO:0043866">
    <property type="term" value="F:adenylyl-sulfate reductase (thioredoxin) activity"/>
    <property type="evidence" value="ECO:0007669"/>
    <property type="project" value="UniProtKB-EC"/>
</dbReference>
<evidence type="ECO:0000256" key="4">
    <source>
        <dbReference type="ARBA" id="ARBA00023002"/>
    </source>
</evidence>
<feature type="binding site" evidence="14">
    <location>
        <position position="109"/>
    </location>
    <ligand>
        <name>[4Fe-4S] cluster</name>
        <dbReference type="ChEBI" id="CHEBI:49883"/>
    </ligand>
</feature>
<comment type="similarity">
    <text evidence="1 14">Belongs to the PAPS reductase family. CysH subfamily.</text>
</comment>
<keyword evidence="4 14" id="KW-0560">Oxidoreductase</keyword>
<dbReference type="PIRSF" id="PIRSF000857">
    <property type="entry name" value="PAPS_reductase"/>
    <property type="match status" value="1"/>
</dbReference>
<dbReference type="GO" id="GO:0005737">
    <property type="term" value="C:cytoplasm"/>
    <property type="evidence" value="ECO:0007669"/>
    <property type="project" value="UniProtKB-SubCell"/>
</dbReference>
<dbReference type="Proteomes" id="UP000782312">
    <property type="component" value="Unassembled WGS sequence"/>
</dbReference>
<dbReference type="EC" id="1.8.4.10" evidence="9 14"/>
<accession>A0A932HYN1</accession>
<dbReference type="AlphaFoldDB" id="A0A932HYN1"/>
<evidence type="ECO:0000256" key="12">
    <source>
        <dbReference type="ARBA" id="ARBA00032041"/>
    </source>
</evidence>
<dbReference type="HAMAP" id="MF_00063">
    <property type="entry name" value="CysH"/>
    <property type="match status" value="1"/>
</dbReference>
<evidence type="ECO:0000256" key="11">
    <source>
        <dbReference type="ARBA" id="ARBA00030894"/>
    </source>
</evidence>
<dbReference type="PANTHER" id="PTHR46482:SF9">
    <property type="entry name" value="5'-ADENYLYLSULFATE REDUCTASE 1, CHLOROPLASTIC"/>
    <property type="match status" value="1"/>
</dbReference>
<evidence type="ECO:0000259" key="15">
    <source>
        <dbReference type="Pfam" id="PF01507"/>
    </source>
</evidence>
<comment type="pathway">
    <text evidence="8 14">Sulfur metabolism; hydrogen sulfide biosynthesis; sulfite from sulfate.</text>
</comment>
<dbReference type="InterPro" id="IPR014729">
    <property type="entry name" value="Rossmann-like_a/b/a_fold"/>
</dbReference>
<evidence type="ECO:0000256" key="9">
    <source>
        <dbReference type="ARBA" id="ARBA00024386"/>
    </source>
</evidence>
<protein>
    <recommendedName>
        <fullName evidence="10 14">Adenosine 5'-phosphosulfate reductase</fullName>
        <shortName evidence="14">APS reductase</shortName>
        <ecNumber evidence="9 14">1.8.4.10</ecNumber>
    </recommendedName>
    <alternativeName>
        <fullName evidence="12 14">5'-adenylylsulfate reductase</fullName>
    </alternativeName>
    <alternativeName>
        <fullName evidence="11 14">Thioredoxin-dependent 5'-adenylylsulfate reductase</fullName>
    </alternativeName>
</protein>
<evidence type="ECO:0000256" key="5">
    <source>
        <dbReference type="ARBA" id="ARBA00023004"/>
    </source>
</evidence>
<feature type="binding site" evidence="14">
    <location>
        <position position="110"/>
    </location>
    <ligand>
        <name>[4Fe-4S] cluster</name>
        <dbReference type="ChEBI" id="CHEBI:49883"/>
    </ligand>
</feature>
<comment type="cofactor">
    <cofactor evidence="14">
        <name>[4Fe-4S] cluster</name>
        <dbReference type="ChEBI" id="CHEBI:49883"/>
    </cofactor>
    <text evidence="14">Binds 1 [4Fe-4S] cluster per subunit.</text>
</comment>
<dbReference type="GO" id="GO:0019344">
    <property type="term" value="P:cysteine biosynthetic process"/>
    <property type="evidence" value="ECO:0007669"/>
    <property type="project" value="InterPro"/>
</dbReference>
<dbReference type="CDD" id="cd23945">
    <property type="entry name" value="PAPS_reductase"/>
    <property type="match status" value="1"/>
</dbReference>
<evidence type="ECO:0000256" key="14">
    <source>
        <dbReference type="HAMAP-Rule" id="MF_00063"/>
    </source>
</evidence>
<evidence type="ECO:0000313" key="16">
    <source>
        <dbReference type="EMBL" id="MBI3126139.1"/>
    </source>
</evidence>
<proteinExistence type="inferred from homology"/>
<evidence type="ECO:0000256" key="2">
    <source>
        <dbReference type="ARBA" id="ARBA00022490"/>
    </source>
</evidence>
<keyword evidence="3 14" id="KW-0479">Metal-binding</keyword>
<dbReference type="GO" id="GO:0004604">
    <property type="term" value="F:phosphoadenylyl-sulfate reductase (thioredoxin) activity"/>
    <property type="evidence" value="ECO:0007669"/>
    <property type="project" value="UniProtKB-UniRule"/>
</dbReference>
<dbReference type="InterPro" id="IPR002500">
    <property type="entry name" value="PAPS_reduct_dom"/>
</dbReference>
<evidence type="ECO:0000313" key="17">
    <source>
        <dbReference type="Proteomes" id="UP000782312"/>
    </source>
</evidence>
<dbReference type="EMBL" id="JACPUR010000001">
    <property type="protein sequence ID" value="MBI3126139.1"/>
    <property type="molecule type" value="Genomic_DNA"/>
</dbReference>
<feature type="active site" description="Nucleophile; cysteine thiosulfonate intermediate" evidence="14">
    <location>
        <position position="220"/>
    </location>
</feature>
<dbReference type="GO" id="GO:0070814">
    <property type="term" value="P:hydrogen sulfide biosynthetic process"/>
    <property type="evidence" value="ECO:0007669"/>
    <property type="project" value="UniProtKB-UniRule"/>
</dbReference>
<evidence type="ECO:0000256" key="13">
    <source>
        <dbReference type="ARBA" id="ARBA00048441"/>
    </source>
</evidence>
<sequence>MALEERIREAMDVLEETVARHPPAVLATSLGAEDMVLTDMVAAHFPGIGIFTLDTGRLNPETYDLLAEVRSRYGREVRVYFPDAAEVEAFVGQHGPNAFYESVGLRKTCCHIRKVAPLKRALAGRGAWITGLRQEQSPTRQGVRPIEWDGPNGLYKANPLWDWTAEEVWAYLGSRGVPYNRLHDQGYASVGCAPCTRPIGPGEDIRAGRWWWESPDTKECGLHPVPSSLV</sequence>
<evidence type="ECO:0000256" key="3">
    <source>
        <dbReference type="ARBA" id="ARBA00022723"/>
    </source>
</evidence>
<evidence type="ECO:0000256" key="7">
    <source>
        <dbReference type="ARBA" id="ARBA00024298"/>
    </source>
</evidence>
<evidence type="ECO:0000256" key="10">
    <source>
        <dbReference type="ARBA" id="ARBA00029514"/>
    </source>
</evidence>
<feature type="binding site" evidence="14">
    <location>
        <position position="192"/>
    </location>
    <ligand>
        <name>[4Fe-4S] cluster</name>
        <dbReference type="ChEBI" id="CHEBI:49883"/>
    </ligand>
</feature>
<comment type="caution">
    <text evidence="16">The sequence shown here is derived from an EMBL/GenBank/DDBJ whole genome shotgun (WGS) entry which is preliminary data.</text>
</comment>
<dbReference type="Gene3D" id="3.40.50.620">
    <property type="entry name" value="HUPs"/>
    <property type="match status" value="1"/>
</dbReference>